<organism evidence="9 10">
    <name type="scientific">Anaerotignum lactatifermentans DSM 14214</name>
    <dbReference type="NCBI Taxonomy" id="1121323"/>
    <lineage>
        <taxon>Bacteria</taxon>
        <taxon>Bacillati</taxon>
        <taxon>Bacillota</taxon>
        <taxon>Clostridia</taxon>
        <taxon>Lachnospirales</taxon>
        <taxon>Anaerotignaceae</taxon>
        <taxon>Anaerotignum</taxon>
    </lineage>
</organism>
<keyword evidence="7" id="KW-1133">Transmembrane helix</keyword>
<keyword evidence="4" id="KW-0249">Electron transport</keyword>
<gene>
    <name evidence="9" type="ORF">SAMN02745138_01222</name>
</gene>
<dbReference type="PANTHER" id="PTHR30176">
    <property type="entry name" value="FERREDOXIN-TYPE PROTEIN NAPH"/>
    <property type="match status" value="1"/>
</dbReference>
<sequence>MTKKKKWYDYLWIVSATYLILGFFNILFAWIGLLCFFIPLLIAIFGGDKMYCNKFCGRGQLFDLLGNKLGLSRKKDIPKFLRSKWFRYGFLIFFFIMFFNMLFSTYLVFEGTRDLKEVVTLLWTIKLPWNWAYDGTAVTPWVAQFAFGFYSVMLTSTVLGLITMILYKPRSWCVYCPMGTMTQTICKAKHRCNGACGISQQNDSPTT</sequence>
<keyword evidence="6" id="KW-0411">Iron-sulfur</keyword>
<keyword evidence="7" id="KW-0472">Membrane</keyword>
<keyword evidence="1" id="KW-0813">Transport</keyword>
<name>A0A1M6Q2C1_9FIRM</name>
<feature type="transmembrane region" description="Helical" evidence="7">
    <location>
        <begin position="12"/>
        <end position="45"/>
    </location>
</feature>
<dbReference type="GO" id="GO:0005886">
    <property type="term" value="C:plasma membrane"/>
    <property type="evidence" value="ECO:0007669"/>
    <property type="project" value="TreeGrafter"/>
</dbReference>
<keyword evidence="7" id="KW-0812">Transmembrane</keyword>
<evidence type="ECO:0000256" key="5">
    <source>
        <dbReference type="ARBA" id="ARBA00023004"/>
    </source>
</evidence>
<feature type="transmembrane region" description="Helical" evidence="7">
    <location>
        <begin position="141"/>
        <end position="167"/>
    </location>
</feature>
<dbReference type="Proteomes" id="UP000183975">
    <property type="component" value="Unassembled WGS sequence"/>
</dbReference>
<evidence type="ECO:0000313" key="10">
    <source>
        <dbReference type="Proteomes" id="UP000183975"/>
    </source>
</evidence>
<dbReference type="PANTHER" id="PTHR30176:SF3">
    <property type="entry name" value="FERREDOXIN-TYPE PROTEIN NAPH"/>
    <property type="match status" value="1"/>
</dbReference>
<dbReference type="EMBL" id="FRAH01000017">
    <property type="protein sequence ID" value="SHK14350.1"/>
    <property type="molecule type" value="Genomic_DNA"/>
</dbReference>
<keyword evidence="3" id="KW-0479">Metal-binding</keyword>
<dbReference type="Pfam" id="PF12801">
    <property type="entry name" value="Fer4_5"/>
    <property type="match status" value="2"/>
</dbReference>
<evidence type="ECO:0000256" key="1">
    <source>
        <dbReference type="ARBA" id="ARBA00022448"/>
    </source>
</evidence>
<evidence type="ECO:0000256" key="6">
    <source>
        <dbReference type="ARBA" id="ARBA00023014"/>
    </source>
</evidence>
<keyword evidence="5" id="KW-0408">Iron</keyword>
<dbReference type="GO" id="GO:0051539">
    <property type="term" value="F:4 iron, 4 sulfur cluster binding"/>
    <property type="evidence" value="ECO:0007669"/>
    <property type="project" value="UniProtKB-KW"/>
</dbReference>
<dbReference type="OrthoDB" id="9786132at2"/>
<accession>A0A1M6Q2C1</accession>
<evidence type="ECO:0000256" key="3">
    <source>
        <dbReference type="ARBA" id="ARBA00022723"/>
    </source>
</evidence>
<evidence type="ECO:0000259" key="8">
    <source>
        <dbReference type="Pfam" id="PF12801"/>
    </source>
</evidence>
<dbReference type="AlphaFoldDB" id="A0A1M6Q2C1"/>
<dbReference type="RefSeq" id="WP_072850131.1">
    <property type="nucleotide sequence ID" value="NZ_FRAH01000017.1"/>
</dbReference>
<evidence type="ECO:0000313" key="9">
    <source>
        <dbReference type="EMBL" id="SHK14350.1"/>
    </source>
</evidence>
<keyword evidence="10" id="KW-1185">Reference proteome</keyword>
<dbReference type="InterPro" id="IPR017896">
    <property type="entry name" value="4Fe4S_Fe-S-bd"/>
</dbReference>
<evidence type="ECO:0000256" key="7">
    <source>
        <dbReference type="SAM" id="Phobius"/>
    </source>
</evidence>
<feature type="domain" description="4Fe-4S ferredoxin-type" evidence="8">
    <location>
        <begin position="153"/>
        <end position="185"/>
    </location>
</feature>
<reference evidence="9 10" key="1">
    <citation type="submission" date="2016-11" db="EMBL/GenBank/DDBJ databases">
        <authorList>
            <person name="Jaros S."/>
            <person name="Januszkiewicz K."/>
            <person name="Wedrychowicz H."/>
        </authorList>
    </citation>
    <scope>NUCLEOTIDE SEQUENCE [LARGE SCALE GENOMIC DNA]</scope>
    <source>
        <strain evidence="9 10">DSM 14214</strain>
    </source>
</reference>
<keyword evidence="2" id="KW-0004">4Fe-4S</keyword>
<feature type="transmembrane region" description="Helical" evidence="7">
    <location>
        <begin position="85"/>
        <end position="109"/>
    </location>
</feature>
<evidence type="ECO:0000256" key="4">
    <source>
        <dbReference type="ARBA" id="ARBA00022982"/>
    </source>
</evidence>
<proteinExistence type="predicted"/>
<dbReference type="InterPro" id="IPR051684">
    <property type="entry name" value="Electron_Trans/Redox"/>
</dbReference>
<feature type="domain" description="4Fe-4S ferredoxin-type" evidence="8">
    <location>
        <begin position="28"/>
        <end position="70"/>
    </location>
</feature>
<dbReference type="GO" id="GO:0046872">
    <property type="term" value="F:metal ion binding"/>
    <property type="evidence" value="ECO:0007669"/>
    <property type="project" value="UniProtKB-KW"/>
</dbReference>
<evidence type="ECO:0000256" key="2">
    <source>
        <dbReference type="ARBA" id="ARBA00022485"/>
    </source>
</evidence>
<protein>
    <recommendedName>
        <fullName evidence="8">4Fe-4S ferredoxin-type domain-containing protein</fullName>
    </recommendedName>
</protein>